<proteinExistence type="inferred from homology"/>
<dbReference type="GO" id="GO:0005634">
    <property type="term" value="C:nucleus"/>
    <property type="evidence" value="ECO:0007669"/>
    <property type="project" value="UniProtKB-SubCell"/>
</dbReference>
<dbReference type="Proteomes" id="UP001632038">
    <property type="component" value="Unassembled WGS sequence"/>
</dbReference>
<keyword evidence="10" id="KW-1185">Reference proteome</keyword>
<sequence length="308" mass="35406">MDKPTSSDNSGPAKFKGVVAEPNMHWGPQIYSNQQHVGLGTFKSEMVASMAYEKEGITLRIKPTIRNVHRTDATLHGPSFQARFNMEPVTNMIKNVGSYTPKLSEYLLARAYYNSTKSSHDHRRVCAPKGKLVRLFDKELTPSDVGKLNRLVIPKKLALKHFPKIPGFENKNVMKGNNNDNVDELELVFFDRYMMSWELRYCYWKSSRSFVFTNGWNRFAKGNGLKVNDKVIFSSFELDGRKIFVIDVAYCNEGTRDVKIVKELEMKMDVDEREVTNKNELESKKNELENIGIDDKKGIKLFGFQIQI</sequence>
<dbReference type="EMBL" id="JAVIJP010000054">
    <property type="protein sequence ID" value="KAL3623947.1"/>
    <property type="molecule type" value="Genomic_DNA"/>
</dbReference>
<dbReference type="AlphaFoldDB" id="A0ABD3C307"/>
<dbReference type="SMART" id="SM01019">
    <property type="entry name" value="B3"/>
    <property type="match status" value="1"/>
</dbReference>
<dbReference type="SUPFAM" id="SSF101936">
    <property type="entry name" value="DNA-binding pseudobarrel domain"/>
    <property type="match status" value="1"/>
</dbReference>
<evidence type="ECO:0000256" key="1">
    <source>
        <dbReference type="ARBA" id="ARBA00004123"/>
    </source>
</evidence>
<evidence type="ECO:0000256" key="2">
    <source>
        <dbReference type="ARBA" id="ARBA00009089"/>
    </source>
</evidence>
<dbReference type="PROSITE" id="PS51032">
    <property type="entry name" value="AP2_ERF"/>
    <property type="match status" value="1"/>
</dbReference>
<dbReference type="PANTHER" id="PTHR31140">
    <property type="entry name" value="B3 DOMAIN-CONTAINING TRANSCRIPTION FACTOR ABI3"/>
    <property type="match status" value="1"/>
</dbReference>
<dbReference type="InterPro" id="IPR003340">
    <property type="entry name" value="B3_DNA-bd"/>
</dbReference>
<dbReference type="Pfam" id="PF02362">
    <property type="entry name" value="B3"/>
    <property type="match status" value="1"/>
</dbReference>
<evidence type="ECO:0000256" key="6">
    <source>
        <dbReference type="ARBA" id="ARBA00023242"/>
    </source>
</evidence>
<evidence type="ECO:0000259" key="7">
    <source>
        <dbReference type="PROSITE" id="PS50863"/>
    </source>
</evidence>
<evidence type="ECO:0000256" key="5">
    <source>
        <dbReference type="ARBA" id="ARBA00023163"/>
    </source>
</evidence>
<dbReference type="GO" id="GO:0003677">
    <property type="term" value="F:DNA binding"/>
    <property type="evidence" value="ECO:0007669"/>
    <property type="project" value="UniProtKB-KW"/>
</dbReference>
<keyword evidence="3" id="KW-0805">Transcription regulation</keyword>
<gene>
    <name evidence="9" type="ORF">CASFOL_032763</name>
</gene>
<comment type="caution">
    <text evidence="9">The sequence shown here is derived from an EMBL/GenBank/DDBJ whole genome shotgun (WGS) entry which is preliminary data.</text>
</comment>
<dbReference type="PANTHER" id="PTHR31140:SF58">
    <property type="entry name" value="DNA-BINDING PROTEIN RAV1"/>
    <property type="match status" value="1"/>
</dbReference>
<evidence type="ECO:0000259" key="8">
    <source>
        <dbReference type="PROSITE" id="PS51032"/>
    </source>
</evidence>
<dbReference type="PROSITE" id="PS50863">
    <property type="entry name" value="B3"/>
    <property type="match status" value="1"/>
</dbReference>
<feature type="domain" description="TF-B3" evidence="7">
    <location>
        <begin position="136"/>
        <end position="252"/>
    </location>
</feature>
<dbReference type="CDD" id="cd10017">
    <property type="entry name" value="B3_DNA"/>
    <property type="match status" value="1"/>
</dbReference>
<keyword evidence="4" id="KW-0238">DNA-binding</keyword>
<protein>
    <recommendedName>
        <fullName evidence="11">TF-B3 domain-containing protein</fullName>
    </recommendedName>
</protein>
<dbReference type="InterPro" id="IPR044800">
    <property type="entry name" value="LEC2-like"/>
</dbReference>
<comment type="subcellular location">
    <subcellularLocation>
        <location evidence="1">Nucleus</location>
    </subcellularLocation>
</comment>
<keyword evidence="5" id="KW-0804">Transcription</keyword>
<name>A0ABD3C307_9LAMI</name>
<reference evidence="10" key="1">
    <citation type="journal article" date="2024" name="IScience">
        <title>Strigolactones Initiate the Formation of Haustorium-like Structures in Castilleja.</title>
        <authorList>
            <person name="Buerger M."/>
            <person name="Peterson D."/>
            <person name="Chory J."/>
        </authorList>
    </citation>
    <scope>NUCLEOTIDE SEQUENCE [LARGE SCALE GENOMIC DNA]</scope>
</reference>
<evidence type="ECO:0000256" key="3">
    <source>
        <dbReference type="ARBA" id="ARBA00023015"/>
    </source>
</evidence>
<dbReference type="Gene3D" id="2.40.330.10">
    <property type="entry name" value="DNA-binding pseudobarrel domain"/>
    <property type="match status" value="1"/>
</dbReference>
<evidence type="ECO:0008006" key="11">
    <source>
        <dbReference type="Google" id="ProtNLM"/>
    </source>
</evidence>
<evidence type="ECO:0000313" key="10">
    <source>
        <dbReference type="Proteomes" id="UP001632038"/>
    </source>
</evidence>
<dbReference type="InterPro" id="IPR015300">
    <property type="entry name" value="DNA-bd_pseudobarrel_sf"/>
</dbReference>
<evidence type="ECO:0000313" key="9">
    <source>
        <dbReference type="EMBL" id="KAL3623947.1"/>
    </source>
</evidence>
<organism evidence="9 10">
    <name type="scientific">Castilleja foliolosa</name>
    <dbReference type="NCBI Taxonomy" id="1961234"/>
    <lineage>
        <taxon>Eukaryota</taxon>
        <taxon>Viridiplantae</taxon>
        <taxon>Streptophyta</taxon>
        <taxon>Embryophyta</taxon>
        <taxon>Tracheophyta</taxon>
        <taxon>Spermatophyta</taxon>
        <taxon>Magnoliopsida</taxon>
        <taxon>eudicotyledons</taxon>
        <taxon>Gunneridae</taxon>
        <taxon>Pentapetalae</taxon>
        <taxon>asterids</taxon>
        <taxon>lamiids</taxon>
        <taxon>Lamiales</taxon>
        <taxon>Orobanchaceae</taxon>
        <taxon>Pedicularideae</taxon>
        <taxon>Castillejinae</taxon>
        <taxon>Castilleja</taxon>
    </lineage>
</organism>
<comment type="similarity">
    <text evidence="2">Belongs to the AP2/ERF transcription factor family. RAV subfamily.</text>
</comment>
<keyword evidence="6" id="KW-0539">Nucleus</keyword>
<dbReference type="InterPro" id="IPR001471">
    <property type="entry name" value="AP2/ERF_dom"/>
</dbReference>
<evidence type="ECO:0000256" key="4">
    <source>
        <dbReference type="ARBA" id="ARBA00023125"/>
    </source>
</evidence>
<accession>A0ABD3C307</accession>
<feature type="domain" description="AP2/ERF" evidence="8">
    <location>
        <begin position="14"/>
        <end position="69"/>
    </location>
</feature>